<gene>
    <name evidence="2" type="ORF">SAMN04487969_108213</name>
</gene>
<dbReference type="Pfam" id="PF01584">
    <property type="entry name" value="CheW"/>
    <property type="match status" value="1"/>
</dbReference>
<dbReference type="Proteomes" id="UP000183410">
    <property type="component" value="Unassembled WGS sequence"/>
</dbReference>
<dbReference type="InterPro" id="IPR036061">
    <property type="entry name" value="CheW-like_dom_sf"/>
</dbReference>
<evidence type="ECO:0000259" key="1">
    <source>
        <dbReference type="PROSITE" id="PS50851"/>
    </source>
</evidence>
<dbReference type="Gene3D" id="2.30.30.40">
    <property type="entry name" value="SH3 Domains"/>
    <property type="match status" value="1"/>
</dbReference>
<evidence type="ECO:0000313" key="2">
    <source>
        <dbReference type="EMBL" id="SFE88406.1"/>
    </source>
</evidence>
<proteinExistence type="predicted"/>
<keyword evidence="3" id="KW-1185">Reference proteome</keyword>
<dbReference type="PROSITE" id="PS50851">
    <property type="entry name" value="CHEW"/>
    <property type="match status" value="1"/>
</dbReference>
<dbReference type="PANTHER" id="PTHR22617">
    <property type="entry name" value="CHEMOTAXIS SENSOR HISTIDINE KINASE-RELATED"/>
    <property type="match status" value="1"/>
</dbReference>
<reference evidence="3" key="1">
    <citation type="submission" date="2016-10" db="EMBL/GenBank/DDBJ databases">
        <authorList>
            <person name="Varghese N."/>
            <person name="Submissions S."/>
        </authorList>
    </citation>
    <scope>NUCLEOTIDE SEQUENCE [LARGE SCALE GENOMIC DNA]</scope>
    <source>
        <strain evidence="3">CGMCC 1.10223</strain>
    </source>
</reference>
<dbReference type="PANTHER" id="PTHR22617:SF23">
    <property type="entry name" value="CHEMOTAXIS PROTEIN CHEW"/>
    <property type="match status" value="1"/>
</dbReference>
<dbReference type="Gene3D" id="2.40.50.180">
    <property type="entry name" value="CheA-289, Domain 4"/>
    <property type="match status" value="1"/>
</dbReference>
<accession>A0A1I2E707</accession>
<dbReference type="GO" id="GO:0007165">
    <property type="term" value="P:signal transduction"/>
    <property type="evidence" value="ECO:0007669"/>
    <property type="project" value="InterPro"/>
</dbReference>
<name>A0A1I2E707_9BACL</name>
<feature type="domain" description="CheW-like" evidence="1">
    <location>
        <begin position="12"/>
        <end position="148"/>
    </location>
</feature>
<dbReference type="SUPFAM" id="SSF50341">
    <property type="entry name" value="CheW-like"/>
    <property type="match status" value="1"/>
</dbReference>
<dbReference type="AlphaFoldDB" id="A0A1I2E707"/>
<dbReference type="InterPro" id="IPR039315">
    <property type="entry name" value="CheW"/>
</dbReference>
<dbReference type="InterPro" id="IPR002545">
    <property type="entry name" value="CheW-lke_dom"/>
</dbReference>
<organism evidence="2 3">
    <name type="scientific">Paenibacillus algorifonticola</name>
    <dbReference type="NCBI Taxonomy" id="684063"/>
    <lineage>
        <taxon>Bacteria</taxon>
        <taxon>Bacillati</taxon>
        <taxon>Bacillota</taxon>
        <taxon>Bacilli</taxon>
        <taxon>Bacillales</taxon>
        <taxon>Paenibacillaceae</taxon>
        <taxon>Paenibacillus</taxon>
    </lineage>
</organism>
<sequence>MKGGEVMQGVEQMQYVQFGVGEESYGIRIAEVHEIIRMQEITEIPNCQFYVMGVINLRGKIIPVISLRALFSLDEDVYSKATRIVVVHHQEESIGIIVDRVYKVTTFHDIQPPPERVGGINGAYFTGIGLTESELVGILKIDEVLLRD</sequence>
<protein>
    <submittedName>
        <fullName evidence="2">Purine-binding chemotaxis protein CheW</fullName>
    </submittedName>
</protein>
<dbReference type="GO" id="GO:0006935">
    <property type="term" value="P:chemotaxis"/>
    <property type="evidence" value="ECO:0007669"/>
    <property type="project" value="InterPro"/>
</dbReference>
<dbReference type="SMART" id="SM00260">
    <property type="entry name" value="CheW"/>
    <property type="match status" value="1"/>
</dbReference>
<dbReference type="GO" id="GO:0005829">
    <property type="term" value="C:cytosol"/>
    <property type="evidence" value="ECO:0007669"/>
    <property type="project" value="TreeGrafter"/>
</dbReference>
<evidence type="ECO:0000313" key="3">
    <source>
        <dbReference type="Proteomes" id="UP000183410"/>
    </source>
</evidence>
<dbReference type="EMBL" id="FONN01000008">
    <property type="protein sequence ID" value="SFE88406.1"/>
    <property type="molecule type" value="Genomic_DNA"/>
</dbReference>